<accession>A0ABD1A377</accession>
<dbReference type="AlphaFoldDB" id="A0ABD1A377"/>
<proteinExistence type="predicted"/>
<evidence type="ECO:0000313" key="2">
    <source>
        <dbReference type="Proteomes" id="UP001558713"/>
    </source>
</evidence>
<comment type="caution">
    <text evidence="1">The sequence shown here is derived from an EMBL/GenBank/DDBJ whole genome shotgun (WGS) entry which is preliminary data.</text>
</comment>
<protein>
    <submittedName>
        <fullName evidence="1">Uncharacterized protein</fullName>
    </submittedName>
</protein>
<dbReference type="EMBL" id="JBANAX010000758">
    <property type="protein sequence ID" value="KAL1194215.1"/>
    <property type="molecule type" value="Genomic_DNA"/>
</dbReference>
<dbReference type="Proteomes" id="UP001558713">
    <property type="component" value="Unassembled WGS sequence"/>
</dbReference>
<keyword evidence="2" id="KW-1185">Reference proteome</keyword>
<evidence type="ECO:0000313" key="1">
    <source>
        <dbReference type="EMBL" id="KAL1194215.1"/>
    </source>
</evidence>
<reference evidence="1 2" key="1">
    <citation type="submission" date="2024-04" db="EMBL/GenBank/DDBJ databases">
        <title>Genome assembly C_amara_ONT_v2.</title>
        <authorList>
            <person name="Yant L."/>
            <person name="Moore C."/>
            <person name="Slenker M."/>
        </authorList>
    </citation>
    <scope>NUCLEOTIDE SEQUENCE [LARGE SCALE GENOMIC DNA]</scope>
    <source>
        <tissue evidence="1">Leaf</tissue>
    </source>
</reference>
<sequence length="155" mass="17565">MLFSLLHQKMENKDRELQRPLNIGRRFYGFLVKLLATHALKKVALGHPLAVGIGETKEQNSDIGSTIICNNGENMETNEMLSVYGEQVELRVAKENAPRKIVSIKDDVDEIQISSRRIKRRTSKGSFSSFNEHEVMSLKPLKSILRKDSGLSKNQ</sequence>
<organism evidence="1 2">
    <name type="scientific">Cardamine amara subsp. amara</name>
    <dbReference type="NCBI Taxonomy" id="228776"/>
    <lineage>
        <taxon>Eukaryota</taxon>
        <taxon>Viridiplantae</taxon>
        <taxon>Streptophyta</taxon>
        <taxon>Embryophyta</taxon>
        <taxon>Tracheophyta</taxon>
        <taxon>Spermatophyta</taxon>
        <taxon>Magnoliopsida</taxon>
        <taxon>eudicotyledons</taxon>
        <taxon>Gunneridae</taxon>
        <taxon>Pentapetalae</taxon>
        <taxon>rosids</taxon>
        <taxon>malvids</taxon>
        <taxon>Brassicales</taxon>
        <taxon>Brassicaceae</taxon>
        <taxon>Cardamineae</taxon>
        <taxon>Cardamine</taxon>
    </lineage>
</organism>
<gene>
    <name evidence="1" type="ORF">V5N11_035179</name>
</gene>
<name>A0ABD1A377_CARAN</name>